<feature type="region of interest" description="Disordered" evidence="1">
    <location>
        <begin position="57"/>
        <end position="194"/>
    </location>
</feature>
<feature type="compositionally biased region" description="Basic residues" evidence="1">
    <location>
        <begin position="80"/>
        <end position="89"/>
    </location>
</feature>
<evidence type="ECO:0000313" key="3">
    <source>
        <dbReference type="Proteomes" id="UP000296049"/>
    </source>
</evidence>
<organism evidence="2 3">
    <name type="scientific">Anas platyrhynchos</name>
    <name type="common">Mallard</name>
    <name type="synonym">Anas boschas</name>
    <dbReference type="NCBI Taxonomy" id="8839"/>
    <lineage>
        <taxon>Eukaryota</taxon>
        <taxon>Metazoa</taxon>
        <taxon>Chordata</taxon>
        <taxon>Craniata</taxon>
        <taxon>Vertebrata</taxon>
        <taxon>Euteleostomi</taxon>
        <taxon>Archelosauria</taxon>
        <taxon>Archosauria</taxon>
        <taxon>Dinosauria</taxon>
        <taxon>Saurischia</taxon>
        <taxon>Theropoda</taxon>
        <taxon>Coelurosauria</taxon>
        <taxon>Aves</taxon>
        <taxon>Neognathae</taxon>
        <taxon>Galloanserae</taxon>
        <taxon>Anseriformes</taxon>
        <taxon>Anatidae</taxon>
        <taxon>Anatinae</taxon>
        <taxon>Anas</taxon>
    </lineage>
</organism>
<dbReference type="AlphaFoldDB" id="R0K0I4"/>
<proteinExistence type="predicted"/>
<name>R0K0I4_ANAPL</name>
<feature type="region of interest" description="Disordered" evidence="1">
    <location>
        <begin position="1"/>
        <end position="36"/>
    </location>
</feature>
<dbReference type="EMBL" id="KB742887">
    <property type="protein sequence ID" value="EOB03127.1"/>
    <property type="molecule type" value="Genomic_DNA"/>
</dbReference>
<accession>R0K0I4</accession>
<sequence length="194" mass="21213">MEFGPLGDMMQTSRGHQQTHYKHTDTLHTSSSNSRTAIPNYGHVGLCSGIAVPKFIEQTGSHDDGSDSSGSAGQGEGQQYKHKPRRPHREHFQIPVGAAIRPAASLRREHLSHGASTGMSTNTPMALPRLSPPVHPWAQESHSDRHSRQKLLVRPEGKSRSKGRQLPLKTNVKTATAQSTEPSFAVLRPKPEKA</sequence>
<reference evidence="3" key="1">
    <citation type="journal article" date="2013" name="Nat. Genet.">
        <title>The duck genome and transcriptome provide insight into an avian influenza virus reservoir species.</title>
        <authorList>
            <person name="Huang Y."/>
            <person name="Li Y."/>
            <person name="Burt D.W."/>
            <person name="Chen H."/>
            <person name="Zhang Y."/>
            <person name="Qian W."/>
            <person name="Kim H."/>
            <person name="Gan S."/>
            <person name="Zhao Y."/>
            <person name="Li J."/>
            <person name="Yi K."/>
            <person name="Feng H."/>
            <person name="Zhu P."/>
            <person name="Li B."/>
            <person name="Liu Q."/>
            <person name="Fairley S."/>
            <person name="Magor K.E."/>
            <person name="Du Z."/>
            <person name="Hu X."/>
            <person name="Goodman L."/>
            <person name="Tafer H."/>
            <person name="Vignal A."/>
            <person name="Lee T."/>
            <person name="Kim K.W."/>
            <person name="Sheng Z."/>
            <person name="An Y."/>
            <person name="Searle S."/>
            <person name="Herrero J."/>
            <person name="Groenen M.A."/>
            <person name="Crooijmans R.P."/>
            <person name="Faraut T."/>
            <person name="Cai Q."/>
            <person name="Webster R.G."/>
            <person name="Aldridge J.R."/>
            <person name="Warren W.C."/>
            <person name="Bartschat S."/>
            <person name="Kehr S."/>
            <person name="Marz M."/>
            <person name="Stadler P.F."/>
            <person name="Smith J."/>
            <person name="Kraus R.H."/>
            <person name="Zhao Y."/>
            <person name="Ren L."/>
            <person name="Fei J."/>
            <person name="Morisson M."/>
            <person name="Kaiser P."/>
            <person name="Griffin D.K."/>
            <person name="Rao M."/>
            <person name="Pitel F."/>
            <person name="Wang J."/>
            <person name="Li N."/>
        </authorList>
    </citation>
    <scope>NUCLEOTIDE SEQUENCE [LARGE SCALE GENOMIC DNA]</scope>
</reference>
<evidence type="ECO:0000313" key="2">
    <source>
        <dbReference type="EMBL" id="EOB03127.1"/>
    </source>
</evidence>
<feature type="compositionally biased region" description="Polar residues" evidence="1">
    <location>
        <begin position="27"/>
        <end position="36"/>
    </location>
</feature>
<dbReference type="Proteomes" id="UP000296049">
    <property type="component" value="Unassembled WGS sequence"/>
</dbReference>
<evidence type="ECO:0000256" key="1">
    <source>
        <dbReference type="SAM" id="MobiDB-lite"/>
    </source>
</evidence>
<gene>
    <name evidence="2" type="ORF">Anapl_05583</name>
</gene>
<keyword evidence="3" id="KW-1185">Reference proteome</keyword>
<protein>
    <submittedName>
        <fullName evidence="2">Uncharacterized protein</fullName>
    </submittedName>
</protein>
<feature type="compositionally biased region" description="Polar residues" evidence="1">
    <location>
        <begin position="171"/>
        <end position="182"/>
    </location>
</feature>
<feature type="compositionally biased region" description="Polar residues" evidence="1">
    <location>
        <begin position="114"/>
        <end position="124"/>
    </location>
</feature>